<evidence type="ECO:0000313" key="2">
    <source>
        <dbReference type="EMBL" id="AEE47091.1"/>
    </source>
</evidence>
<dbReference type="GO" id="GO:0006313">
    <property type="term" value="P:DNA transposition"/>
    <property type="evidence" value="ECO:0007669"/>
    <property type="project" value="InterPro"/>
</dbReference>
<dbReference type="AlphaFoldDB" id="F4GYH4"/>
<dbReference type="Pfam" id="PF01527">
    <property type="entry name" value="HTH_Tnp_1"/>
    <property type="match status" value="1"/>
</dbReference>
<name>F4GYH4_CELFA</name>
<sequence>MAAPRKYPDELRERAIRMAVDLRRDSATKVGALARVGAQLGINPETLRNWVNQAEIDAGERPGTTSGDAQRIAELEREVRELRRSNAIPRSASAFFAAELELGRRWAQIGNLDGIPYDVRVRANTNAINAALDDARTRQDELSERIEKLRARLPDDPYWSTRGRDYRTLALQLELHELETELADARETAKRYDALLNETVKRPGPDGVPQYARGHQVILFDPTHSRFAEIVSPSLVPPLLAAWGSPISVARCRRRS</sequence>
<reference evidence="2 3" key="1">
    <citation type="submission" date="2011-04" db="EMBL/GenBank/DDBJ databases">
        <title>Complete sequence of Cellulomonas fimi ATCC 484.</title>
        <authorList>
            <consortium name="US DOE Joint Genome Institute"/>
            <person name="Lucas S."/>
            <person name="Han J."/>
            <person name="Lapidus A."/>
            <person name="Cheng J.-F."/>
            <person name="Goodwin L."/>
            <person name="Pitluck S."/>
            <person name="Peters L."/>
            <person name="Chertkov O."/>
            <person name="Detter J.C."/>
            <person name="Han C."/>
            <person name="Tapia R."/>
            <person name="Land M."/>
            <person name="Hauser L."/>
            <person name="Kyrpides N."/>
            <person name="Ivanova N."/>
            <person name="Ovchinnikova G."/>
            <person name="Pagani I."/>
            <person name="Mead D."/>
            <person name="Brumm P."/>
            <person name="Woyke T."/>
        </authorList>
    </citation>
    <scope>NUCLEOTIDE SEQUENCE [LARGE SCALE GENOMIC DNA]</scope>
    <source>
        <strain evidence="3">ATCC 484 / DSM 20113 / JCM 1341 / NBRC 15513 / NCIMB 8980 / NCTC 7547</strain>
    </source>
</reference>
<dbReference type="SUPFAM" id="SSF46689">
    <property type="entry name" value="Homeodomain-like"/>
    <property type="match status" value="1"/>
</dbReference>
<organism evidence="2 3">
    <name type="scientific">Cellulomonas fimi (strain ATCC 484 / DSM 20113 / JCM 1341 / CCUG 24087 / LMG 16345 / NBRC 15513 / NCIMB 8980 / NCTC 7547 / NRS-133)</name>
    <dbReference type="NCBI Taxonomy" id="590998"/>
    <lineage>
        <taxon>Bacteria</taxon>
        <taxon>Bacillati</taxon>
        <taxon>Actinomycetota</taxon>
        <taxon>Actinomycetes</taxon>
        <taxon>Micrococcales</taxon>
        <taxon>Cellulomonadaceae</taxon>
        <taxon>Cellulomonas</taxon>
    </lineage>
</organism>
<dbReference type="GO" id="GO:0003677">
    <property type="term" value="F:DNA binding"/>
    <property type="evidence" value="ECO:0007669"/>
    <property type="project" value="InterPro"/>
</dbReference>
<protein>
    <submittedName>
        <fullName evidence="2">Transposase IS3/IS911 family protein</fullName>
    </submittedName>
</protein>
<dbReference type="Proteomes" id="UP000008460">
    <property type="component" value="Chromosome"/>
</dbReference>
<feature type="coiled-coil region" evidence="1">
    <location>
        <begin position="132"/>
        <end position="195"/>
    </location>
</feature>
<dbReference type="STRING" id="590998.Celf_2970"/>
<gene>
    <name evidence="2" type="ordered locus">Celf_2970</name>
</gene>
<accession>F4GYH4</accession>
<dbReference type="GO" id="GO:0004803">
    <property type="term" value="F:transposase activity"/>
    <property type="evidence" value="ECO:0007669"/>
    <property type="project" value="InterPro"/>
</dbReference>
<proteinExistence type="predicted"/>
<dbReference type="EMBL" id="CP002666">
    <property type="protein sequence ID" value="AEE47091.1"/>
    <property type="molecule type" value="Genomic_DNA"/>
</dbReference>
<keyword evidence="3" id="KW-1185">Reference proteome</keyword>
<dbReference type="Gene3D" id="1.10.10.10">
    <property type="entry name" value="Winged helix-like DNA-binding domain superfamily/Winged helix DNA-binding domain"/>
    <property type="match status" value="1"/>
</dbReference>
<dbReference type="HOGENOM" id="CLU_1084597_0_0_11"/>
<evidence type="ECO:0000313" key="3">
    <source>
        <dbReference type="Proteomes" id="UP000008460"/>
    </source>
</evidence>
<dbReference type="InterPro" id="IPR002514">
    <property type="entry name" value="Transposase_8"/>
</dbReference>
<evidence type="ECO:0000256" key="1">
    <source>
        <dbReference type="SAM" id="Coils"/>
    </source>
</evidence>
<dbReference type="InterPro" id="IPR009057">
    <property type="entry name" value="Homeodomain-like_sf"/>
</dbReference>
<dbReference type="KEGG" id="cfi:Celf_2970"/>
<dbReference type="eggNOG" id="COG2963">
    <property type="taxonomic scope" value="Bacteria"/>
</dbReference>
<keyword evidence="1" id="KW-0175">Coiled coil</keyword>
<dbReference type="InterPro" id="IPR036388">
    <property type="entry name" value="WH-like_DNA-bd_sf"/>
</dbReference>